<dbReference type="RefSeq" id="WP_039803195.1">
    <property type="nucleotide sequence ID" value="NZ_CP010415.1"/>
</dbReference>
<evidence type="ECO:0008006" key="4">
    <source>
        <dbReference type="Google" id="ProtNLM"/>
    </source>
</evidence>
<proteinExistence type="predicted"/>
<dbReference type="Pfam" id="PF07332">
    <property type="entry name" value="Phage_holin_3_6"/>
    <property type="match status" value="1"/>
</dbReference>
<keyword evidence="3" id="KW-1185">Reference proteome</keyword>
<keyword evidence="1" id="KW-1133">Transmembrane helix</keyword>
<dbReference type="InterPro" id="IPR009937">
    <property type="entry name" value="Phage_holin_3_6"/>
</dbReference>
<reference evidence="2 3" key="1">
    <citation type="journal article" date="2015" name="PLoS ONE">
        <title>Azotobacter Genomes: The Genome of Azotobacter chroococcum NCIMB 8003 (ATCC 4412).</title>
        <authorList>
            <person name="Robson R.L."/>
            <person name="Jones R."/>
            <person name="Robson R.M."/>
            <person name="Schwartz A."/>
            <person name="Richardson T.H."/>
        </authorList>
    </citation>
    <scope>NUCLEOTIDE SEQUENCE [LARGE SCALE GENOMIC DNA]</scope>
    <source>
        <strain evidence="2 3">NCIMB 8003</strain>
    </source>
</reference>
<dbReference type="STRING" id="1328314.Achr_14740"/>
<organism evidence="2 3">
    <name type="scientific">Azotobacter chroococcum NCIMB 8003</name>
    <dbReference type="NCBI Taxonomy" id="1328314"/>
    <lineage>
        <taxon>Bacteria</taxon>
        <taxon>Pseudomonadati</taxon>
        <taxon>Pseudomonadota</taxon>
        <taxon>Gammaproteobacteria</taxon>
        <taxon>Pseudomonadales</taxon>
        <taxon>Pseudomonadaceae</taxon>
        <taxon>Azotobacter</taxon>
    </lineage>
</organism>
<evidence type="ECO:0000313" key="2">
    <source>
        <dbReference type="EMBL" id="AJE20939.1"/>
    </source>
</evidence>
<evidence type="ECO:0000313" key="3">
    <source>
        <dbReference type="Proteomes" id="UP000068210"/>
    </source>
</evidence>
<dbReference type="Proteomes" id="UP000068210">
    <property type="component" value="Chromosome"/>
</dbReference>
<keyword evidence="1" id="KW-0472">Membrane</keyword>
<dbReference type="HOGENOM" id="CLU_136851_1_0_6"/>
<name>A0A0C4WL10_9GAMM</name>
<keyword evidence="1" id="KW-0812">Transmembrane</keyword>
<dbReference type="KEGG" id="acx:Achr_14740"/>
<dbReference type="EMBL" id="CP010415">
    <property type="protein sequence ID" value="AJE20939.1"/>
    <property type="molecule type" value="Genomic_DNA"/>
</dbReference>
<feature type="transmembrane region" description="Helical" evidence="1">
    <location>
        <begin position="81"/>
        <end position="100"/>
    </location>
</feature>
<evidence type="ECO:0000256" key="1">
    <source>
        <dbReference type="SAM" id="Phobius"/>
    </source>
</evidence>
<feature type="transmembrane region" description="Helical" evidence="1">
    <location>
        <begin position="49"/>
        <end position="75"/>
    </location>
</feature>
<protein>
    <recommendedName>
        <fullName evidence="4">Transmembrane protein</fullName>
    </recommendedName>
</protein>
<gene>
    <name evidence="2" type="ORF">Achr_14740</name>
</gene>
<accession>A0A0C4WL10</accession>
<sequence>MDASPPPPSGEDRTPSLKRFGGALLGLLQNHLELLGIELQEEKGYAFRLFLFASLCLLFGLLLLIGLSAAVVVVFWDSHRLAAILGLCLAYGLALLFCIARTLKLARRSEHPFQASLEELARNRELLP</sequence>
<dbReference type="AlphaFoldDB" id="A0A0C4WL10"/>